<keyword evidence="1" id="KW-0472">Membrane</keyword>
<gene>
    <name evidence="2" type="ORF">MCC93_07070</name>
</gene>
<comment type="caution">
    <text evidence="2">The sequence shown here is derived from an EMBL/GenBank/DDBJ whole genome shotgun (WGS) entry which is preliminary data.</text>
</comment>
<dbReference type="AlphaFoldDB" id="A0A0C1ENU8"/>
<dbReference type="Proteomes" id="UP000031390">
    <property type="component" value="Unassembled WGS sequence"/>
</dbReference>
<proteinExistence type="predicted"/>
<dbReference type="PATRIC" id="fig|1056807.3.peg.681"/>
<name>A0A0C1ENU8_9NEIS</name>
<feature type="transmembrane region" description="Helical" evidence="1">
    <location>
        <begin position="30"/>
        <end position="51"/>
    </location>
</feature>
<dbReference type="EMBL" id="JUFZ01000028">
    <property type="protein sequence ID" value="KIC10528.1"/>
    <property type="molecule type" value="Genomic_DNA"/>
</dbReference>
<keyword evidence="1" id="KW-1133">Transmembrane helix</keyword>
<evidence type="ECO:0000256" key="1">
    <source>
        <dbReference type="SAM" id="Phobius"/>
    </source>
</evidence>
<sequence>MHLWSWSTTMLPNKVFGKYDWNVNGKTGIGAAWVVAAFVLPMLVWTIFMLARMSGWVEMTRANPLWAVVWLLFSLPCLMIAAKCFGWKGWRLIANILICLATCAILSVPAALLITFTLKDLLK</sequence>
<reference evidence="2 3" key="1">
    <citation type="submission" date="2014-12" db="EMBL/GenBank/DDBJ databases">
        <title>Genome sequence of Morococcus cerebrosus.</title>
        <authorList>
            <person name="Shin S.-K."/>
            <person name="Yi H."/>
        </authorList>
    </citation>
    <scope>NUCLEOTIDE SEQUENCE [LARGE SCALE GENOMIC DNA]</scope>
    <source>
        <strain evidence="2 3">CIP 81.93</strain>
    </source>
</reference>
<protein>
    <submittedName>
        <fullName evidence="2">Membrane protein</fullName>
    </submittedName>
</protein>
<feature type="transmembrane region" description="Helical" evidence="1">
    <location>
        <begin position="63"/>
        <end position="81"/>
    </location>
</feature>
<organism evidence="2 3">
    <name type="scientific">Morococcus cerebrosus</name>
    <dbReference type="NCBI Taxonomy" id="1056807"/>
    <lineage>
        <taxon>Bacteria</taxon>
        <taxon>Pseudomonadati</taxon>
        <taxon>Pseudomonadota</taxon>
        <taxon>Betaproteobacteria</taxon>
        <taxon>Neisseriales</taxon>
        <taxon>Neisseriaceae</taxon>
        <taxon>Morococcus</taxon>
    </lineage>
</organism>
<evidence type="ECO:0000313" key="2">
    <source>
        <dbReference type="EMBL" id="KIC10528.1"/>
    </source>
</evidence>
<evidence type="ECO:0000313" key="3">
    <source>
        <dbReference type="Proteomes" id="UP000031390"/>
    </source>
</evidence>
<keyword evidence="1" id="KW-0812">Transmembrane</keyword>
<feature type="transmembrane region" description="Helical" evidence="1">
    <location>
        <begin position="93"/>
        <end position="118"/>
    </location>
</feature>
<accession>A0A0C1ENU8</accession>